<protein>
    <submittedName>
        <fullName evidence="2">Uncharacterized protein</fullName>
    </submittedName>
</protein>
<proteinExistence type="predicted"/>
<gene>
    <name evidence="2" type="ORF">NBC122_02223</name>
</gene>
<dbReference type="Proteomes" id="UP000294419">
    <property type="component" value="Chromosome"/>
</dbReference>
<keyword evidence="1" id="KW-1133">Transmembrane helix</keyword>
<keyword evidence="1" id="KW-0812">Transmembrane</keyword>
<feature type="transmembrane region" description="Helical" evidence="1">
    <location>
        <begin position="75"/>
        <end position="95"/>
    </location>
</feature>
<dbReference type="AlphaFoldDB" id="A0A4P6ZHB3"/>
<dbReference type="KEGG" id="csal:NBC122_02223"/>
<feature type="transmembrane region" description="Helical" evidence="1">
    <location>
        <begin position="7"/>
        <end position="25"/>
    </location>
</feature>
<evidence type="ECO:0000313" key="3">
    <source>
        <dbReference type="Proteomes" id="UP000294419"/>
    </source>
</evidence>
<evidence type="ECO:0000256" key="1">
    <source>
        <dbReference type="SAM" id="Phobius"/>
    </source>
</evidence>
<sequence length="98" mass="11658">MKLKITLKQIILANLLLFVISFAFLKLSDSFRLTIHWIYSLANLWWLFFAFPCTMILSINNVINSVLKRNKNLKYSFFSLLPILLFTSIHIYNLWKTN</sequence>
<organism evidence="2 3">
    <name type="scientific">Chryseobacterium salivictor</name>
    <dbReference type="NCBI Taxonomy" id="2547600"/>
    <lineage>
        <taxon>Bacteria</taxon>
        <taxon>Pseudomonadati</taxon>
        <taxon>Bacteroidota</taxon>
        <taxon>Flavobacteriia</taxon>
        <taxon>Flavobacteriales</taxon>
        <taxon>Weeksellaceae</taxon>
        <taxon>Chryseobacterium group</taxon>
        <taxon>Chryseobacterium</taxon>
    </lineage>
</organism>
<name>A0A4P6ZHB3_9FLAO</name>
<dbReference type="EMBL" id="CP037954">
    <property type="protein sequence ID" value="QBO59029.1"/>
    <property type="molecule type" value="Genomic_DNA"/>
</dbReference>
<keyword evidence="1" id="KW-0472">Membrane</keyword>
<keyword evidence="3" id="KW-1185">Reference proteome</keyword>
<reference evidence="2 3" key="1">
    <citation type="submission" date="2019-03" db="EMBL/GenBank/DDBJ databases">
        <authorList>
            <person name="Kim H."/>
            <person name="Yu S.-M."/>
        </authorList>
    </citation>
    <scope>NUCLEOTIDE SEQUENCE [LARGE SCALE GENOMIC DNA]</scope>
    <source>
        <strain evidence="2 3">NBC122</strain>
    </source>
</reference>
<evidence type="ECO:0000313" key="2">
    <source>
        <dbReference type="EMBL" id="QBO59029.1"/>
    </source>
</evidence>
<feature type="transmembrane region" description="Helical" evidence="1">
    <location>
        <begin position="45"/>
        <end position="63"/>
    </location>
</feature>
<accession>A0A4P6ZHB3</accession>